<dbReference type="Gene3D" id="3.40.50.150">
    <property type="entry name" value="Vaccinia Virus protein VP39"/>
    <property type="match status" value="1"/>
</dbReference>
<reference evidence="2 3" key="1">
    <citation type="submission" date="2016-10" db="EMBL/GenBank/DDBJ databases">
        <authorList>
            <person name="de Groot N.N."/>
        </authorList>
    </citation>
    <scope>NUCLEOTIDE SEQUENCE [LARGE SCALE GENOMIC DNA]</scope>
    <source>
        <strain evidence="2 3">Nl18</strain>
    </source>
</reference>
<dbReference type="Pfam" id="PF08241">
    <property type="entry name" value="Methyltransf_11"/>
    <property type="match status" value="1"/>
</dbReference>
<evidence type="ECO:0000313" key="3">
    <source>
        <dbReference type="Proteomes" id="UP000183898"/>
    </source>
</evidence>
<protein>
    <submittedName>
        <fullName evidence="2">Methyltransferase domain-containing protein</fullName>
    </submittedName>
</protein>
<evidence type="ECO:0000313" key="2">
    <source>
        <dbReference type="EMBL" id="SEN90145.1"/>
    </source>
</evidence>
<accession>A0A1H8KBC7</accession>
<sequence length="165" mass="19158">MHDCLKHNVNYVLCEYFGRKISLGDIVNGILNVDLAHSHFEGNTFDVVMTRDVFEPIPDPYKAFKELYRILKLGGVHIFTVSFYQTDYFDEKRAEIIDGEVIYHMEPIYHLDPLNSSGILVYNIFSLEMLLKLAQLGFRTTMHKLYDIRYGILGNNGLVFESKKI</sequence>
<keyword evidence="2" id="KW-0489">Methyltransferase</keyword>
<dbReference type="GO" id="GO:0032259">
    <property type="term" value="P:methylation"/>
    <property type="evidence" value="ECO:0007669"/>
    <property type="project" value="UniProtKB-KW"/>
</dbReference>
<evidence type="ECO:0000259" key="1">
    <source>
        <dbReference type="Pfam" id="PF08241"/>
    </source>
</evidence>
<keyword evidence="2" id="KW-0808">Transferase</keyword>
<dbReference type="RefSeq" id="WP_074746935.1">
    <property type="nucleotide sequence ID" value="NZ_FOCT01000008.1"/>
</dbReference>
<proteinExistence type="predicted"/>
<dbReference type="InterPro" id="IPR013216">
    <property type="entry name" value="Methyltransf_11"/>
</dbReference>
<gene>
    <name evidence="2" type="ORF">SAMN05216404_10886</name>
</gene>
<dbReference type="EMBL" id="FOCT01000008">
    <property type="protein sequence ID" value="SEN90145.1"/>
    <property type="molecule type" value="Genomic_DNA"/>
</dbReference>
<feature type="domain" description="Methyltransferase type 11" evidence="1">
    <location>
        <begin position="31"/>
        <end position="79"/>
    </location>
</feature>
<name>A0A1H8KBC7_9PROT</name>
<dbReference type="Proteomes" id="UP000183898">
    <property type="component" value="Unassembled WGS sequence"/>
</dbReference>
<organism evidence="2 3">
    <name type="scientific">Nitrosospira multiformis</name>
    <dbReference type="NCBI Taxonomy" id="1231"/>
    <lineage>
        <taxon>Bacteria</taxon>
        <taxon>Pseudomonadati</taxon>
        <taxon>Pseudomonadota</taxon>
        <taxon>Betaproteobacteria</taxon>
        <taxon>Nitrosomonadales</taxon>
        <taxon>Nitrosomonadaceae</taxon>
        <taxon>Nitrosospira</taxon>
    </lineage>
</organism>
<dbReference type="GO" id="GO:0008757">
    <property type="term" value="F:S-adenosylmethionine-dependent methyltransferase activity"/>
    <property type="evidence" value="ECO:0007669"/>
    <property type="project" value="InterPro"/>
</dbReference>
<dbReference type="InterPro" id="IPR029063">
    <property type="entry name" value="SAM-dependent_MTases_sf"/>
</dbReference>
<dbReference type="SUPFAM" id="SSF53335">
    <property type="entry name" value="S-adenosyl-L-methionine-dependent methyltransferases"/>
    <property type="match status" value="1"/>
</dbReference>
<dbReference type="AlphaFoldDB" id="A0A1H8KBC7"/>